<comment type="caution">
    <text evidence="1">The sequence shown here is derived from an EMBL/GenBank/DDBJ whole genome shotgun (WGS) entry which is preliminary data.</text>
</comment>
<organism evidence="1 2">
    <name type="scientific">Desulfallas thermosapovorans DSM 6562</name>
    <dbReference type="NCBI Taxonomy" id="1121431"/>
    <lineage>
        <taxon>Bacteria</taxon>
        <taxon>Bacillati</taxon>
        <taxon>Bacillota</taxon>
        <taxon>Clostridia</taxon>
        <taxon>Eubacteriales</taxon>
        <taxon>Desulfallaceae</taxon>
        <taxon>Desulfallas</taxon>
    </lineage>
</organism>
<evidence type="ECO:0000313" key="2">
    <source>
        <dbReference type="Proteomes" id="UP000323166"/>
    </source>
</evidence>
<dbReference type="EMBL" id="VNHM01000004">
    <property type="protein sequence ID" value="TYO96447.1"/>
    <property type="molecule type" value="Genomic_DNA"/>
</dbReference>
<accession>A0A5S4ZTZ1</accession>
<dbReference type="Proteomes" id="UP000323166">
    <property type="component" value="Unassembled WGS sequence"/>
</dbReference>
<sequence length="474" mass="54058">MGASNRVMKPGEVNYLWRQILQHTERFFTREALDMLQTADIRFLSYTEAIRIREPVIAITIDINNSVRPKAPYKVPFNGTELTLWNPLPPPPGDGWSNLPCTATPLWYRHEQGTLIPAWHIFANLFDLLTLREERESPRRDAHGRFTGSMSPRREDNLLEVPAFNEGVAVLVAACRGLLKENYPGFDLKGLVQPPVVVLSHDNDILRGNDVWTQAVRFLRIFQPLLKFKPPRLANFWWILRNTMYPKAYYLENLAGMVDVERMFGYTSSFYFLNGTGGRLGARSGSAIIPEAIRQIPPEWPVGIHYNYDTLLNADRFNSQLTELCRYVGRPIISGRAHYLRFDPEKSFSFLASMGIQCDESLGYSDYVGYRCGIAGPFQPYDHTSGQALPLWEVPLTMIENTLLGQYPRDPAKAFHNMLYHISRIGGAISLLIHPGLFFNPEFPETRGLYRRLLRVACQLEARGEAAVNLLPPK</sequence>
<reference evidence="1 2" key="1">
    <citation type="submission" date="2019-07" db="EMBL/GenBank/DDBJ databases">
        <title>Genomic Encyclopedia of Type Strains, Phase I: the one thousand microbial genomes (KMG-I) project.</title>
        <authorList>
            <person name="Kyrpides N."/>
        </authorList>
    </citation>
    <scope>NUCLEOTIDE SEQUENCE [LARGE SCALE GENOMIC DNA]</scope>
    <source>
        <strain evidence="1 2">DSM 6562</strain>
    </source>
</reference>
<name>A0A5S4ZTZ1_9FIRM</name>
<dbReference type="Gene3D" id="3.20.20.370">
    <property type="entry name" value="Glycoside hydrolase/deacetylase"/>
    <property type="match status" value="1"/>
</dbReference>
<gene>
    <name evidence="1" type="ORF">LX24_00914</name>
</gene>
<keyword evidence="2" id="KW-1185">Reference proteome</keyword>
<proteinExistence type="predicted"/>
<evidence type="ECO:0000313" key="1">
    <source>
        <dbReference type="EMBL" id="TYO96447.1"/>
    </source>
</evidence>
<dbReference type="RefSeq" id="WP_166510961.1">
    <property type="nucleotide sequence ID" value="NZ_VNHM01000004.1"/>
</dbReference>
<protein>
    <submittedName>
        <fullName evidence="1">Uncharacterized protein</fullName>
    </submittedName>
</protein>
<dbReference type="AlphaFoldDB" id="A0A5S4ZTZ1"/>